<evidence type="ECO:0000313" key="3">
    <source>
        <dbReference type="Proteomes" id="UP000199024"/>
    </source>
</evidence>
<organism evidence="2 3">
    <name type="scientific">Granulicella pectinivorans</name>
    <dbReference type="NCBI Taxonomy" id="474950"/>
    <lineage>
        <taxon>Bacteria</taxon>
        <taxon>Pseudomonadati</taxon>
        <taxon>Acidobacteriota</taxon>
        <taxon>Terriglobia</taxon>
        <taxon>Terriglobales</taxon>
        <taxon>Acidobacteriaceae</taxon>
        <taxon>Granulicella</taxon>
    </lineage>
</organism>
<keyword evidence="1" id="KW-1133">Transmembrane helix</keyword>
<evidence type="ECO:0000256" key="1">
    <source>
        <dbReference type="SAM" id="Phobius"/>
    </source>
</evidence>
<dbReference type="RefSeq" id="WP_089836743.1">
    <property type="nucleotide sequence ID" value="NZ_FOZL01000001.1"/>
</dbReference>
<gene>
    <name evidence="2" type="ORF">SAMN05421771_0758</name>
</gene>
<keyword evidence="1" id="KW-0812">Transmembrane</keyword>
<dbReference type="EMBL" id="FOZL01000001">
    <property type="protein sequence ID" value="SFS03255.1"/>
    <property type="molecule type" value="Genomic_DNA"/>
</dbReference>
<sequence>MLTLLILAPVFVVVLVITTLVRLLVGPLRYHPRYHRHFYGYDPYGCGGWGYRRHRFGGLGLILFLTAVDRFFDRHF</sequence>
<name>A0A1I6LID2_9BACT</name>
<evidence type="ECO:0000313" key="2">
    <source>
        <dbReference type="EMBL" id="SFS03255.1"/>
    </source>
</evidence>
<dbReference type="Proteomes" id="UP000199024">
    <property type="component" value="Unassembled WGS sequence"/>
</dbReference>
<reference evidence="2 3" key="1">
    <citation type="submission" date="2016-10" db="EMBL/GenBank/DDBJ databases">
        <authorList>
            <person name="de Groot N.N."/>
        </authorList>
    </citation>
    <scope>NUCLEOTIDE SEQUENCE [LARGE SCALE GENOMIC DNA]</scope>
    <source>
        <strain evidence="2 3">DSM 21001</strain>
    </source>
</reference>
<proteinExistence type="predicted"/>
<feature type="transmembrane region" description="Helical" evidence="1">
    <location>
        <begin position="6"/>
        <end position="25"/>
    </location>
</feature>
<protein>
    <submittedName>
        <fullName evidence="2">Uncharacterized protein</fullName>
    </submittedName>
</protein>
<keyword evidence="3" id="KW-1185">Reference proteome</keyword>
<accession>A0A1I6LID2</accession>
<keyword evidence="1" id="KW-0472">Membrane</keyword>
<dbReference type="AlphaFoldDB" id="A0A1I6LID2"/>
<dbReference type="STRING" id="474950.SAMN05421771_0758"/>